<proteinExistence type="predicted"/>
<dbReference type="InterPro" id="IPR038186">
    <property type="entry name" value="CHAD_dom_sf"/>
</dbReference>
<organism evidence="3 4">
    <name type="scientific">Patulibacter medicamentivorans</name>
    <dbReference type="NCBI Taxonomy" id="1097667"/>
    <lineage>
        <taxon>Bacteria</taxon>
        <taxon>Bacillati</taxon>
        <taxon>Actinomycetota</taxon>
        <taxon>Thermoleophilia</taxon>
        <taxon>Solirubrobacterales</taxon>
        <taxon>Patulibacteraceae</taxon>
        <taxon>Patulibacter</taxon>
    </lineage>
</organism>
<gene>
    <name evidence="3" type="ORF">PAI11_32570</name>
</gene>
<dbReference type="InterPro" id="IPR007899">
    <property type="entry name" value="CHAD_dom"/>
</dbReference>
<dbReference type="PATRIC" id="fig|1097667.3.peg.3228"/>
<dbReference type="Pfam" id="PF05235">
    <property type="entry name" value="CHAD"/>
    <property type="match status" value="1"/>
</dbReference>
<comment type="caution">
    <text evidence="3">The sequence shown here is derived from an EMBL/GenBank/DDBJ whole genome shotgun (WGS) entry which is preliminary data.</text>
</comment>
<feature type="compositionally biased region" description="Acidic residues" evidence="1">
    <location>
        <begin position="164"/>
        <end position="181"/>
    </location>
</feature>
<dbReference type="Proteomes" id="UP000005143">
    <property type="component" value="Unassembled WGS sequence"/>
</dbReference>
<dbReference type="Gene3D" id="1.40.20.10">
    <property type="entry name" value="CHAD domain"/>
    <property type="match status" value="1"/>
</dbReference>
<evidence type="ECO:0000256" key="1">
    <source>
        <dbReference type="SAM" id="MobiDB-lite"/>
    </source>
</evidence>
<dbReference type="PANTHER" id="PTHR39339">
    <property type="entry name" value="SLR1444 PROTEIN"/>
    <property type="match status" value="1"/>
</dbReference>
<dbReference type="SMART" id="SM00880">
    <property type="entry name" value="CHAD"/>
    <property type="match status" value="1"/>
</dbReference>
<dbReference type="PANTHER" id="PTHR39339:SF1">
    <property type="entry name" value="CHAD DOMAIN-CONTAINING PROTEIN"/>
    <property type="match status" value="1"/>
</dbReference>
<dbReference type="RefSeq" id="WP_007577156.1">
    <property type="nucleotide sequence ID" value="NZ_AGUD01000247.1"/>
</dbReference>
<reference evidence="3 4" key="1">
    <citation type="journal article" date="2013" name="Biodegradation">
        <title>Quantitative proteomic analysis of ibuprofen-degrading Patulibacter sp. strain I11.</title>
        <authorList>
            <person name="Almeida B."/>
            <person name="Kjeldal H."/>
            <person name="Lolas I."/>
            <person name="Knudsen A.D."/>
            <person name="Carvalho G."/>
            <person name="Nielsen K.L."/>
            <person name="Barreto Crespo M.T."/>
            <person name="Stensballe A."/>
            <person name="Nielsen J.L."/>
        </authorList>
    </citation>
    <scope>NUCLEOTIDE SEQUENCE [LARGE SCALE GENOMIC DNA]</scope>
    <source>
        <strain evidence="3 4">I11</strain>
    </source>
</reference>
<name>H0E8U3_9ACTN</name>
<dbReference type="EMBL" id="AGUD01000247">
    <property type="protein sequence ID" value="EHN09898.1"/>
    <property type="molecule type" value="Genomic_DNA"/>
</dbReference>
<dbReference type="AlphaFoldDB" id="H0E8U3"/>
<protein>
    <recommendedName>
        <fullName evidence="2">CHAD domain-containing protein</fullName>
    </recommendedName>
</protein>
<evidence type="ECO:0000313" key="3">
    <source>
        <dbReference type="EMBL" id="EHN09898.1"/>
    </source>
</evidence>
<feature type="compositionally biased region" description="Low complexity" evidence="1">
    <location>
        <begin position="182"/>
        <end position="198"/>
    </location>
</feature>
<feature type="domain" description="CHAD" evidence="2">
    <location>
        <begin position="23"/>
        <end position="226"/>
    </location>
</feature>
<sequence>MAKAKPIPGLRADVPYGLAAAATVRVRSSELFDHAEGVLDTEEIERVHAMRVASRRLRAVLEIYAPCFPPAEFRSALRDVKRIADALGARRDPDVQLEGLERFAAALPEADHAGLEAFIAGVRDEQAAGNEVLAAGLQALAGSGLQERLEALAAAAEARVPASDGDDPDDEDEQPEGEDAVTEGVAAAAPPALDGSAVTEVPGAHVNGASAREAASPSVPTAEEGSP</sequence>
<feature type="region of interest" description="Disordered" evidence="1">
    <location>
        <begin position="155"/>
        <end position="227"/>
    </location>
</feature>
<evidence type="ECO:0000259" key="2">
    <source>
        <dbReference type="SMART" id="SM00880"/>
    </source>
</evidence>
<accession>H0E8U3</accession>
<evidence type="ECO:0000313" key="4">
    <source>
        <dbReference type="Proteomes" id="UP000005143"/>
    </source>
</evidence>
<keyword evidence="4" id="KW-1185">Reference proteome</keyword>